<dbReference type="Pfam" id="PF08327">
    <property type="entry name" value="AHSA1"/>
    <property type="match status" value="1"/>
</dbReference>
<dbReference type="EMBL" id="QWDC01000001">
    <property type="protein sequence ID" value="RFZ94767.1"/>
    <property type="molecule type" value="Genomic_DNA"/>
</dbReference>
<dbReference type="AlphaFoldDB" id="A0A372NZ15"/>
<dbReference type="OrthoDB" id="384974at2"/>
<reference evidence="3 4" key="1">
    <citation type="submission" date="2018-08" db="EMBL/GenBank/DDBJ databases">
        <title>Mucilaginibacter sp. MYSH2.</title>
        <authorList>
            <person name="Seo T."/>
        </authorList>
    </citation>
    <scope>NUCLEOTIDE SEQUENCE [LARGE SCALE GENOMIC DNA]</scope>
    <source>
        <strain evidence="3 4">MYSH2</strain>
    </source>
</reference>
<accession>A0A372NZ15</accession>
<name>A0A372NZ15_9SPHI</name>
<gene>
    <name evidence="3" type="ORF">D0C36_04310</name>
</gene>
<comment type="similarity">
    <text evidence="1">Belongs to the AHA1 family.</text>
</comment>
<dbReference type="Gene3D" id="3.30.530.20">
    <property type="match status" value="1"/>
</dbReference>
<dbReference type="SUPFAM" id="SSF55961">
    <property type="entry name" value="Bet v1-like"/>
    <property type="match status" value="1"/>
</dbReference>
<evidence type="ECO:0000313" key="4">
    <source>
        <dbReference type="Proteomes" id="UP000264217"/>
    </source>
</evidence>
<evidence type="ECO:0000256" key="1">
    <source>
        <dbReference type="ARBA" id="ARBA00006817"/>
    </source>
</evidence>
<keyword evidence="4" id="KW-1185">Reference proteome</keyword>
<sequence>MENNTKDRELYLERLLDAPVDLVWEVWTKPEHIAKWWGPNGFTTTIDKMDMQPDGEWILTMHGPDGTDYPNESTFKEVVPMKKIVYDHTSYPHIVATIEFEAQGDKTLIKWHMLFDSVEVFIDVAKKYGAKKGQKENVDKLAVYLRGIKAKSNI</sequence>
<dbReference type="Proteomes" id="UP000264217">
    <property type="component" value="Unassembled WGS sequence"/>
</dbReference>
<proteinExistence type="inferred from homology"/>
<dbReference type="InterPro" id="IPR023393">
    <property type="entry name" value="START-like_dom_sf"/>
</dbReference>
<evidence type="ECO:0000313" key="3">
    <source>
        <dbReference type="EMBL" id="RFZ94767.1"/>
    </source>
</evidence>
<feature type="domain" description="Activator of Hsp90 ATPase homologue 1/2-like C-terminal" evidence="2">
    <location>
        <begin position="17"/>
        <end position="145"/>
    </location>
</feature>
<comment type="caution">
    <text evidence="3">The sequence shown here is derived from an EMBL/GenBank/DDBJ whole genome shotgun (WGS) entry which is preliminary data.</text>
</comment>
<organism evidence="3 4">
    <name type="scientific">Mucilaginibacter conchicola</name>
    <dbReference type="NCBI Taxonomy" id="2303333"/>
    <lineage>
        <taxon>Bacteria</taxon>
        <taxon>Pseudomonadati</taxon>
        <taxon>Bacteroidota</taxon>
        <taxon>Sphingobacteriia</taxon>
        <taxon>Sphingobacteriales</taxon>
        <taxon>Sphingobacteriaceae</taxon>
        <taxon>Mucilaginibacter</taxon>
    </lineage>
</organism>
<protein>
    <submittedName>
        <fullName evidence="3">Polyketide cyclase</fullName>
    </submittedName>
</protein>
<dbReference type="RefSeq" id="WP_117390325.1">
    <property type="nucleotide sequence ID" value="NZ_QWDC01000001.1"/>
</dbReference>
<dbReference type="InterPro" id="IPR013538">
    <property type="entry name" value="ASHA1/2-like_C"/>
</dbReference>
<evidence type="ECO:0000259" key="2">
    <source>
        <dbReference type="Pfam" id="PF08327"/>
    </source>
</evidence>
<dbReference type="CDD" id="cd08894">
    <property type="entry name" value="SRPBCC_CalC_Aha1-like_1"/>
    <property type="match status" value="1"/>
</dbReference>